<evidence type="ECO:0000313" key="2">
    <source>
        <dbReference type="Proteomes" id="UP000008367"/>
    </source>
</evidence>
<dbReference type="Proteomes" id="UP000008367">
    <property type="component" value="Unassembled WGS sequence"/>
</dbReference>
<name>A0A454CW17_VIBHA</name>
<reference evidence="1 2" key="1">
    <citation type="submission" date="2012-10" db="EMBL/GenBank/DDBJ databases">
        <title>Genome sequence of Vibrio Cholerae HENC-02.</title>
        <authorList>
            <person name="Eppinger M."/>
            <person name="Hasan N.A."/>
            <person name="Sengamalay N."/>
            <person name="Hine E."/>
            <person name="Su Q."/>
            <person name="Daugherty S.C."/>
            <person name="Young S."/>
            <person name="Sadzewicz L."/>
            <person name="Tallon L."/>
            <person name="Cebula T.A."/>
            <person name="Ravel J."/>
            <person name="Colwell R.R."/>
        </authorList>
    </citation>
    <scope>NUCLEOTIDE SEQUENCE [LARGE SCALE GENOMIC DNA]</scope>
    <source>
        <strain evidence="1 2">HENC-02</strain>
    </source>
</reference>
<protein>
    <submittedName>
        <fullName evidence="1">Uncharacterized protein</fullName>
    </submittedName>
</protein>
<comment type="caution">
    <text evidence="1">The sequence shown here is derived from an EMBL/GenBank/DDBJ whole genome shotgun (WGS) entry which is preliminary data.</text>
</comment>
<organism evidence="1 2">
    <name type="scientific">Vibrio harveyi</name>
    <name type="common">Beneckea harveyi</name>
    <dbReference type="NCBI Taxonomy" id="669"/>
    <lineage>
        <taxon>Bacteria</taxon>
        <taxon>Pseudomonadati</taxon>
        <taxon>Pseudomonadota</taxon>
        <taxon>Gammaproteobacteria</taxon>
        <taxon>Vibrionales</taxon>
        <taxon>Vibrionaceae</taxon>
        <taxon>Vibrio</taxon>
    </lineage>
</organism>
<dbReference type="AlphaFoldDB" id="A0A454CW17"/>
<proteinExistence type="predicted"/>
<dbReference type="EMBL" id="AJSR01001571">
    <property type="protein sequence ID" value="EKM30613.1"/>
    <property type="molecule type" value="Genomic_DNA"/>
</dbReference>
<accession>A0A454CW17</accession>
<gene>
    <name evidence="1" type="ORF">VCHENC02_3668</name>
</gene>
<sequence>MLLLEVKASTSHTFDACSADRVERVRRVGFGCWGSSLVGA</sequence>
<evidence type="ECO:0000313" key="1">
    <source>
        <dbReference type="EMBL" id="EKM30613.1"/>
    </source>
</evidence>